<name>A0A5C7B1G4_9FLAO</name>
<keyword evidence="11 12" id="KW-0648">Protein biosynthesis</keyword>
<dbReference type="HAMAP" id="MF_00847">
    <property type="entry name" value="EttA"/>
    <property type="match status" value="1"/>
</dbReference>
<evidence type="ECO:0000313" key="14">
    <source>
        <dbReference type="EMBL" id="TXE11722.1"/>
    </source>
</evidence>
<comment type="function">
    <text evidence="12">A translation factor that gates the progression of the 70S ribosomal initiation complex (IC, containing tRNA(fMet) in the P-site) into the translation elongation cycle by using a mechanism sensitive to the ATP/ADP ratio. Binds to the 70S ribosome E-site where it modulates the state of the translating ribosome during subunit translocation. ATP hydrolysis probably frees it from the ribosome, which can enter the elongation phase.</text>
</comment>
<dbReference type="GO" id="GO:0019843">
    <property type="term" value="F:rRNA binding"/>
    <property type="evidence" value="ECO:0007669"/>
    <property type="project" value="UniProtKB-UniRule"/>
</dbReference>
<dbReference type="NCBIfam" id="TIGR03719">
    <property type="entry name" value="ABC_ABC_ChvD"/>
    <property type="match status" value="1"/>
</dbReference>
<dbReference type="GO" id="GO:0016887">
    <property type="term" value="F:ATP hydrolysis activity"/>
    <property type="evidence" value="ECO:0007669"/>
    <property type="project" value="UniProtKB-UniRule"/>
</dbReference>
<evidence type="ECO:0000256" key="8">
    <source>
        <dbReference type="ARBA" id="ARBA00022840"/>
    </source>
</evidence>
<keyword evidence="10 12" id="KW-0694">RNA-binding</keyword>
<dbReference type="Pfam" id="PF00005">
    <property type="entry name" value="ABC_tran"/>
    <property type="match status" value="2"/>
</dbReference>
<comment type="subcellular location">
    <subcellularLocation>
        <location evidence="12">Cytoplasm</location>
    </subcellularLocation>
    <text evidence="12">Associates with ribosomes and polysomes.</text>
</comment>
<feature type="domain" description="ABC transporter" evidence="13">
    <location>
        <begin position="333"/>
        <end position="559"/>
    </location>
</feature>
<keyword evidence="8 12" id="KW-0067">ATP-binding</keyword>
<dbReference type="Gene3D" id="3.40.50.300">
    <property type="entry name" value="P-loop containing nucleotide triphosphate hydrolases"/>
    <property type="match status" value="2"/>
</dbReference>
<dbReference type="GO" id="GO:0045900">
    <property type="term" value="P:negative regulation of translational elongation"/>
    <property type="evidence" value="ECO:0007669"/>
    <property type="project" value="UniProtKB-UniRule"/>
</dbReference>
<dbReference type="InterPro" id="IPR003593">
    <property type="entry name" value="AAA+_ATPase"/>
</dbReference>
<evidence type="ECO:0000259" key="13">
    <source>
        <dbReference type="PROSITE" id="PS50893"/>
    </source>
</evidence>
<dbReference type="GO" id="GO:0043022">
    <property type="term" value="F:ribosome binding"/>
    <property type="evidence" value="ECO:0007669"/>
    <property type="project" value="UniProtKB-UniRule"/>
</dbReference>
<evidence type="ECO:0000256" key="10">
    <source>
        <dbReference type="ARBA" id="ARBA00022884"/>
    </source>
</evidence>
<dbReference type="GO" id="GO:0005524">
    <property type="term" value="F:ATP binding"/>
    <property type="evidence" value="ECO:0007669"/>
    <property type="project" value="UniProtKB-UniRule"/>
</dbReference>
<dbReference type="InterPro" id="IPR017871">
    <property type="entry name" value="ABC_transporter-like_CS"/>
</dbReference>
<dbReference type="FunFam" id="3.40.50.300:FF:000183">
    <property type="entry name" value="ABC transporter ATP-binding protein yjjK"/>
    <property type="match status" value="1"/>
</dbReference>
<dbReference type="FunFam" id="3.40.50.300:FF:000011">
    <property type="entry name" value="Putative ABC transporter ATP-binding component"/>
    <property type="match status" value="1"/>
</dbReference>
<dbReference type="CDD" id="cd03221">
    <property type="entry name" value="ABCF_EF-3"/>
    <property type="match status" value="2"/>
</dbReference>
<evidence type="ECO:0000256" key="3">
    <source>
        <dbReference type="ARBA" id="ARBA00022555"/>
    </source>
</evidence>
<organism evidence="14 15">
    <name type="scientific">Seonamhaeicola algicola</name>
    <dbReference type="NCBI Taxonomy" id="1719036"/>
    <lineage>
        <taxon>Bacteria</taxon>
        <taxon>Pseudomonadati</taxon>
        <taxon>Bacteroidota</taxon>
        <taxon>Flavobacteriia</taxon>
        <taxon>Flavobacteriales</taxon>
        <taxon>Flavobacteriaceae</taxon>
    </lineage>
</organism>
<comment type="subunit">
    <text evidence="12">Monomer. Probably contacts ribosomal proteins L1, L5, L33 and S7, the 16S and 23S rRNA and the P-site containing tRNA(fMet).</text>
</comment>
<dbReference type="GO" id="GO:0005737">
    <property type="term" value="C:cytoplasm"/>
    <property type="evidence" value="ECO:0007669"/>
    <property type="project" value="UniProtKB-SubCell"/>
</dbReference>
<evidence type="ECO:0000256" key="4">
    <source>
        <dbReference type="ARBA" id="ARBA00022730"/>
    </source>
</evidence>
<feature type="region of interest" description="PtIM" evidence="12">
    <location>
        <begin position="251"/>
        <end position="331"/>
    </location>
</feature>
<reference evidence="15" key="1">
    <citation type="submission" date="2019-08" db="EMBL/GenBank/DDBJ databases">
        <title>Seonamhaeicola sediminis sp. nov., isolated from marine sediment.</title>
        <authorList>
            <person name="Cao W.R."/>
        </authorList>
    </citation>
    <scope>NUCLEOTIDE SEQUENCE [LARGE SCALE GENOMIC DNA]</scope>
    <source>
        <strain evidence="15">Gy8</strain>
    </source>
</reference>
<dbReference type="GO" id="GO:0000049">
    <property type="term" value="F:tRNA binding"/>
    <property type="evidence" value="ECO:0007669"/>
    <property type="project" value="UniProtKB-UniRule"/>
</dbReference>
<dbReference type="EC" id="3.6.1.-" evidence="12"/>
<proteinExistence type="inferred from homology"/>
<evidence type="ECO:0000256" key="9">
    <source>
        <dbReference type="ARBA" id="ARBA00022845"/>
    </source>
</evidence>
<dbReference type="AlphaFoldDB" id="A0A5C7B1G4"/>
<keyword evidence="3 12" id="KW-0820">tRNA-binding</keyword>
<dbReference type="PROSITE" id="PS50893">
    <property type="entry name" value="ABC_TRANSPORTER_2"/>
    <property type="match status" value="2"/>
</dbReference>
<dbReference type="PROSITE" id="PS00211">
    <property type="entry name" value="ABC_TRANSPORTER_1"/>
    <property type="match status" value="1"/>
</dbReference>
<dbReference type="RefSeq" id="WP_147133294.1">
    <property type="nucleotide sequence ID" value="NZ_VOSC01000019.1"/>
</dbReference>
<evidence type="ECO:0000256" key="2">
    <source>
        <dbReference type="ARBA" id="ARBA00022490"/>
    </source>
</evidence>
<keyword evidence="9 12" id="KW-0810">Translation regulation</keyword>
<dbReference type="EMBL" id="VOSC01000019">
    <property type="protein sequence ID" value="TXE11722.1"/>
    <property type="molecule type" value="Genomic_DNA"/>
</dbReference>
<feature type="binding site" evidence="12">
    <location>
        <begin position="365"/>
        <end position="372"/>
    </location>
    <ligand>
        <name>ATP</name>
        <dbReference type="ChEBI" id="CHEBI:30616"/>
        <label>2</label>
    </ligand>
</feature>
<dbReference type="NCBIfam" id="NF008775">
    <property type="entry name" value="PRK11819.1"/>
    <property type="match status" value="1"/>
</dbReference>
<evidence type="ECO:0000256" key="6">
    <source>
        <dbReference type="ARBA" id="ARBA00022741"/>
    </source>
</evidence>
<feature type="domain" description="ABC transporter" evidence="13">
    <location>
        <begin position="9"/>
        <end position="268"/>
    </location>
</feature>
<comment type="domain">
    <text evidence="12">The P-site tRNA interaction motif (PtIM domain) probably interacts with the P-site tRNA(fMet) as well as the 23S rRNA.</text>
</comment>
<evidence type="ECO:0000256" key="5">
    <source>
        <dbReference type="ARBA" id="ARBA00022737"/>
    </source>
</evidence>
<dbReference type="Proteomes" id="UP000321790">
    <property type="component" value="Unassembled WGS sequence"/>
</dbReference>
<dbReference type="Pfam" id="PF12848">
    <property type="entry name" value="ABC_tran_Xtn"/>
    <property type="match status" value="1"/>
</dbReference>
<dbReference type="InterPro" id="IPR003439">
    <property type="entry name" value="ABC_transporter-like_ATP-bd"/>
</dbReference>
<comment type="caution">
    <text evidence="14">The sequence shown here is derived from an EMBL/GenBank/DDBJ whole genome shotgun (WGS) entry which is preliminary data.</text>
</comment>
<comment type="catalytic activity">
    <reaction evidence="12">
        <text>ATP + H2O = ADP + phosphate + H(+)</text>
        <dbReference type="Rhea" id="RHEA:13065"/>
        <dbReference type="ChEBI" id="CHEBI:15377"/>
        <dbReference type="ChEBI" id="CHEBI:15378"/>
        <dbReference type="ChEBI" id="CHEBI:30616"/>
        <dbReference type="ChEBI" id="CHEBI:43474"/>
        <dbReference type="ChEBI" id="CHEBI:456216"/>
    </reaction>
</comment>
<gene>
    <name evidence="12 14" type="primary">ettA</name>
    <name evidence="14" type="ORF">FUA26_06540</name>
</gene>
<dbReference type="InterPro" id="IPR032781">
    <property type="entry name" value="ABC_tran_Xtn"/>
</dbReference>
<comment type="domain">
    <text evidence="12">The arm domain is inserted in the first ABC transporter domain. Probably contacts ribosomal protein L1.</text>
</comment>
<keyword evidence="7 12" id="KW-0378">Hydrolase</keyword>
<sequence>MSDDKKVIFSMSGVTKTFQSANTPVLKNIYLSFFYGAKIGILGLNGSGKSTLLKIIAGVDKNYQGDVVFSQDYSVGYLEQEPQLDENKSVLEVVKEGAAATVAILDEYNKINDMFGLEEVYSNPDKMEKLMNRQAELQDQIDAANAWELDTKLEIAMDALRTPEGDKKIGVLSGGERRRVALCRLLLQEPDVLLLDEPTNHLDAESVHWLEHHLAQYKGTVIAVTHDRYFLDNIAGWILELDRGEGIPWKGNYSSWLDQKSKRLAQENKSASKRQKTLERELEWVRQGAKGRQTKQKARLKNYDKLMSQDQKQLDEKLEIYIPNGPRLGTNVIEAKGVSKGYGDKLLYEDLNFNLPQAGIVGIIGPNGAGKTTIFRMIMGEETPDKGAFEVGETAKIAYVDQSHSNIDPEKTIWQNFSDEQELVMMGGRQVNSRAYLSRFNFSGSEQNKKVKLLSGGERNRLHLAMTLKEEGNVLLLDEPTNDLDVNTLRALEEGLENFAGCAVVISHDRWFLDRICTHILAFEGDSQVYFFEGSFSDYEENKKKRLGGDIMPKRIKYKKLVR</sequence>
<dbReference type="PANTHER" id="PTHR43858">
    <property type="entry name" value="ENERGY-DEPENDENT TRANSLATIONAL THROTTLE PROTEIN ETTA"/>
    <property type="match status" value="1"/>
</dbReference>
<keyword evidence="5 12" id="KW-0677">Repeat</keyword>
<evidence type="ECO:0000256" key="11">
    <source>
        <dbReference type="ARBA" id="ARBA00022917"/>
    </source>
</evidence>
<evidence type="ECO:0000256" key="12">
    <source>
        <dbReference type="HAMAP-Rule" id="MF_00847"/>
    </source>
</evidence>
<dbReference type="InterPro" id="IPR022374">
    <property type="entry name" value="EttA"/>
</dbReference>
<keyword evidence="2 12" id="KW-0963">Cytoplasm</keyword>
<dbReference type="SUPFAM" id="SSF52540">
    <property type="entry name" value="P-loop containing nucleoside triphosphate hydrolases"/>
    <property type="match status" value="2"/>
</dbReference>
<evidence type="ECO:0000256" key="7">
    <source>
        <dbReference type="ARBA" id="ARBA00022801"/>
    </source>
</evidence>
<dbReference type="OrthoDB" id="1521973at2"/>
<protein>
    <recommendedName>
        <fullName evidence="12">Energy-dependent translational throttle protein EttA</fullName>
        <ecNumber evidence="12">3.6.1.-</ecNumber>
    </recommendedName>
    <alternativeName>
        <fullName evidence="12">Translational regulatory factor EttA</fullName>
    </alternativeName>
</protein>
<evidence type="ECO:0000313" key="15">
    <source>
        <dbReference type="Proteomes" id="UP000321790"/>
    </source>
</evidence>
<dbReference type="InterPro" id="IPR027417">
    <property type="entry name" value="P-loop_NTPase"/>
</dbReference>
<keyword evidence="4 12" id="KW-0699">rRNA-binding</keyword>
<accession>A0A5C7B1G4</accession>
<dbReference type="GO" id="GO:0006412">
    <property type="term" value="P:translation"/>
    <property type="evidence" value="ECO:0007669"/>
    <property type="project" value="UniProtKB-KW"/>
</dbReference>
<dbReference type="PANTHER" id="PTHR43858:SF1">
    <property type="entry name" value="ABC TRANSPORTER-RELATED PROTEIN"/>
    <property type="match status" value="1"/>
</dbReference>
<dbReference type="SMART" id="SM00382">
    <property type="entry name" value="AAA"/>
    <property type="match status" value="2"/>
</dbReference>
<comment type="caution">
    <text evidence="12">Lacks conserved residue(s) required for the propagation of feature annotation.</text>
</comment>
<keyword evidence="6 12" id="KW-0547">Nucleotide-binding</keyword>
<keyword evidence="15" id="KW-1185">Reference proteome</keyword>
<comment type="similarity">
    <text evidence="1 12">Belongs to the ABC transporter superfamily. ABCF family. Translational throttle EttA subfamily.</text>
</comment>
<evidence type="ECO:0000256" key="1">
    <source>
        <dbReference type="ARBA" id="ARBA00005868"/>
    </source>
</evidence>